<evidence type="ECO:0000256" key="4">
    <source>
        <dbReference type="ARBA" id="ARBA00022741"/>
    </source>
</evidence>
<dbReference type="InterPro" id="IPR011527">
    <property type="entry name" value="ABC1_TM_dom"/>
</dbReference>
<proteinExistence type="inferred from homology"/>
<dbReference type="CDD" id="cd03223">
    <property type="entry name" value="ABCD_peroxisomal_ALDP"/>
    <property type="match status" value="1"/>
</dbReference>
<dbReference type="GO" id="GO:0015910">
    <property type="term" value="P:long-chain fatty acid import into peroxisome"/>
    <property type="evidence" value="ECO:0000318"/>
    <property type="project" value="GO_Central"/>
</dbReference>
<evidence type="ECO:0000256" key="1">
    <source>
        <dbReference type="ARBA" id="ARBA00008575"/>
    </source>
</evidence>
<dbReference type="GO" id="GO:0007031">
    <property type="term" value="P:peroxisome organization"/>
    <property type="evidence" value="ECO:0000318"/>
    <property type="project" value="GO_Central"/>
</dbReference>
<name>A0A1Y1HZK7_KLENI</name>
<dbReference type="GO" id="GO:0042626">
    <property type="term" value="F:ATPase-coupled transmembrane transporter activity"/>
    <property type="evidence" value="ECO:0000318"/>
    <property type="project" value="GO_Central"/>
</dbReference>
<reference evidence="11 12" key="1">
    <citation type="journal article" date="2014" name="Nat. Commun.">
        <title>Klebsormidium flaccidum genome reveals primary factors for plant terrestrial adaptation.</title>
        <authorList>
            <person name="Hori K."/>
            <person name="Maruyama F."/>
            <person name="Fujisawa T."/>
            <person name="Togashi T."/>
            <person name="Yamamoto N."/>
            <person name="Seo M."/>
            <person name="Sato S."/>
            <person name="Yamada T."/>
            <person name="Mori H."/>
            <person name="Tajima N."/>
            <person name="Moriyama T."/>
            <person name="Ikeuchi M."/>
            <person name="Watanabe M."/>
            <person name="Wada H."/>
            <person name="Kobayashi K."/>
            <person name="Saito M."/>
            <person name="Masuda T."/>
            <person name="Sasaki-Sekimoto Y."/>
            <person name="Mashiguchi K."/>
            <person name="Awai K."/>
            <person name="Shimojima M."/>
            <person name="Masuda S."/>
            <person name="Iwai M."/>
            <person name="Nobusawa T."/>
            <person name="Narise T."/>
            <person name="Kondo S."/>
            <person name="Saito H."/>
            <person name="Sato R."/>
            <person name="Murakawa M."/>
            <person name="Ihara Y."/>
            <person name="Oshima-Yamada Y."/>
            <person name="Ohtaka K."/>
            <person name="Satoh M."/>
            <person name="Sonobe K."/>
            <person name="Ishii M."/>
            <person name="Ohtani R."/>
            <person name="Kanamori-Sato M."/>
            <person name="Honoki R."/>
            <person name="Miyazaki D."/>
            <person name="Mochizuki H."/>
            <person name="Umetsu J."/>
            <person name="Higashi K."/>
            <person name="Shibata D."/>
            <person name="Kamiya Y."/>
            <person name="Sato N."/>
            <person name="Nakamura Y."/>
            <person name="Tabata S."/>
            <person name="Ida S."/>
            <person name="Kurokawa K."/>
            <person name="Ohta H."/>
        </authorList>
    </citation>
    <scope>NUCLEOTIDE SEQUENCE [LARGE SCALE GENOMIC DNA]</scope>
    <source>
        <strain evidence="11 12">NIES-2285</strain>
    </source>
</reference>
<dbReference type="GO" id="GO:0016887">
    <property type="term" value="F:ATP hydrolysis activity"/>
    <property type="evidence" value="ECO:0007669"/>
    <property type="project" value="InterPro"/>
</dbReference>
<dbReference type="Pfam" id="PF06472">
    <property type="entry name" value="ABC_membrane_2"/>
    <property type="match status" value="1"/>
</dbReference>
<dbReference type="InterPro" id="IPR027417">
    <property type="entry name" value="P-loop_NTPase"/>
</dbReference>
<dbReference type="InterPro" id="IPR003593">
    <property type="entry name" value="AAA+_ATPase"/>
</dbReference>
<keyword evidence="12" id="KW-1185">Reference proteome</keyword>
<feature type="region of interest" description="Disordered" evidence="8">
    <location>
        <begin position="425"/>
        <end position="447"/>
    </location>
</feature>
<dbReference type="OrthoDB" id="422637at2759"/>
<dbReference type="PROSITE" id="PS00211">
    <property type="entry name" value="ABC_TRANSPORTER_1"/>
    <property type="match status" value="1"/>
</dbReference>
<dbReference type="SUPFAM" id="SSF52540">
    <property type="entry name" value="P-loop containing nucleoside triphosphate hydrolases"/>
    <property type="match status" value="1"/>
</dbReference>
<dbReference type="GO" id="GO:0005324">
    <property type="term" value="F:long-chain fatty acid transmembrane transporter activity"/>
    <property type="evidence" value="ECO:0000318"/>
    <property type="project" value="GO_Central"/>
</dbReference>
<accession>A0A1Y1HZK7</accession>
<evidence type="ECO:0000256" key="8">
    <source>
        <dbReference type="SAM" id="MobiDB-lite"/>
    </source>
</evidence>
<dbReference type="GO" id="GO:0140359">
    <property type="term" value="F:ABC-type transporter activity"/>
    <property type="evidence" value="ECO:0007669"/>
    <property type="project" value="InterPro"/>
</dbReference>
<keyword evidence="7 9" id="KW-0472">Membrane</keyword>
<dbReference type="GO" id="GO:0005778">
    <property type="term" value="C:peroxisomal membrane"/>
    <property type="evidence" value="ECO:0000318"/>
    <property type="project" value="GO_Central"/>
</dbReference>
<dbReference type="AlphaFoldDB" id="A0A1Y1HZK7"/>
<dbReference type="OMA" id="CHRTSLW"/>
<evidence type="ECO:0000256" key="6">
    <source>
        <dbReference type="ARBA" id="ARBA00022989"/>
    </source>
</evidence>
<dbReference type="PROSITE" id="PS50893">
    <property type="entry name" value="ABC_TRANSPORTER_2"/>
    <property type="match status" value="1"/>
</dbReference>
<dbReference type="SMART" id="SM00382">
    <property type="entry name" value="AAA"/>
    <property type="match status" value="1"/>
</dbReference>
<dbReference type="InterPro" id="IPR003439">
    <property type="entry name" value="ABC_transporter-like_ATP-bd"/>
</dbReference>
<dbReference type="PANTHER" id="PTHR11384:SF67">
    <property type="entry name" value="ATP-BINDING CASSETTE SUB-FAMILY D MEMBER 1"/>
    <property type="match status" value="1"/>
</dbReference>
<dbReference type="Gene3D" id="3.40.50.300">
    <property type="entry name" value="P-loop containing nucleotide triphosphate hydrolases"/>
    <property type="match status" value="1"/>
</dbReference>
<comment type="similarity">
    <text evidence="1">Belongs to the ABC transporter superfamily. ABCD family. Peroxisomal fatty acyl CoA transporter (TC 3.A.1.203) subfamily.</text>
</comment>
<evidence type="ECO:0000256" key="5">
    <source>
        <dbReference type="ARBA" id="ARBA00022840"/>
    </source>
</evidence>
<evidence type="ECO:0000256" key="9">
    <source>
        <dbReference type="SAM" id="Phobius"/>
    </source>
</evidence>
<gene>
    <name evidence="11" type="ORF">KFL_001750220</name>
</gene>
<evidence type="ECO:0000256" key="2">
    <source>
        <dbReference type="ARBA" id="ARBA00022448"/>
    </source>
</evidence>
<keyword evidence="4" id="KW-0547">Nucleotide-binding</keyword>
<sequence>MTYFSTYSPRQRRIIALAFVSGGFVVAANVSVRVKQAQKEQRALCDAVASESSKDTGGLKKQKVAVNRVFWLRLQTVLGICVPSPFSLEAVYVLVQSGLLISRTLLSDQIAALEGTAGQAVTAQDWPAFQRMLVDTALTCVPAAIVNSGLKFMQTYISLAFRKRITEHLHQRYLSNRTYYVASTLGGMSNADQRITEDVEKFAFNISELFSYTFKPVLDIVLFSRSLAKTVGYKGQLTLYLYFLLCAGVLRRLSPPLALMTTQEAALSGNFRNAHQRLVATAEEVAFNDPPGGDTERMILNDHLYRVLKHARLSAFQRFWQQVADGYLVKYAASIIGLCVYAAPLYFRPRTLSPDKLTGDYIRSMRLMMHTSGAIGQLVLVYKRLTTLAGNTSRVAELLESVNQLGTAKGRAGLMQSLDLTDRASEAVGTSEAERPSISAPDRGPAPPPRLLFGDYIKFERVTLHSPDGTLLVRELSLEVRQGESLILMGPNGSGKSSLFRVLAELWPLACGTVVRPPRGDIFYLSQRPYLVRGTLRDQILYPFPPRKVAHEAAVRNGTRALIPGEHERREEDRKILEVFGKVELGGLVQRGEGLDQMQNWDDTLSGGEKQRVAMARLLFHNPKFAVLDECTSAVSADGEETLYRRLKEAGITMLSIAHRPTVRKFHSVALTFDGSQSGFGWKYERLSSISI</sequence>
<evidence type="ECO:0000313" key="11">
    <source>
        <dbReference type="EMBL" id="GAQ84085.1"/>
    </source>
</evidence>
<evidence type="ECO:0000256" key="7">
    <source>
        <dbReference type="ARBA" id="ARBA00023136"/>
    </source>
</evidence>
<dbReference type="Pfam" id="PF00005">
    <property type="entry name" value="ABC_tran"/>
    <property type="match status" value="1"/>
</dbReference>
<feature type="domain" description="ABC transporter" evidence="10">
    <location>
        <begin position="457"/>
        <end position="692"/>
    </location>
</feature>
<dbReference type="GO" id="GO:0005524">
    <property type="term" value="F:ATP binding"/>
    <property type="evidence" value="ECO:0000318"/>
    <property type="project" value="GO_Central"/>
</dbReference>
<evidence type="ECO:0000256" key="3">
    <source>
        <dbReference type="ARBA" id="ARBA00022692"/>
    </source>
</evidence>
<keyword evidence="5" id="KW-0067">ATP-binding</keyword>
<dbReference type="STRING" id="105231.A0A1Y1HZK7"/>
<dbReference type="GO" id="GO:0006635">
    <property type="term" value="P:fatty acid beta-oxidation"/>
    <property type="evidence" value="ECO:0000318"/>
    <property type="project" value="GO_Central"/>
</dbReference>
<dbReference type="GO" id="GO:0042760">
    <property type="term" value="P:very long-chain fatty acid catabolic process"/>
    <property type="evidence" value="ECO:0000318"/>
    <property type="project" value="GO_Central"/>
</dbReference>
<dbReference type="InterPro" id="IPR017871">
    <property type="entry name" value="ABC_transporter-like_CS"/>
</dbReference>
<evidence type="ECO:0000259" key="10">
    <source>
        <dbReference type="PROSITE" id="PS50893"/>
    </source>
</evidence>
<dbReference type="PANTHER" id="PTHR11384">
    <property type="entry name" value="ATP-BINDING CASSETTE, SUB-FAMILY D MEMBER"/>
    <property type="match status" value="1"/>
</dbReference>
<keyword evidence="2" id="KW-0813">Transport</keyword>
<evidence type="ECO:0000313" key="12">
    <source>
        <dbReference type="Proteomes" id="UP000054558"/>
    </source>
</evidence>
<dbReference type="InterPro" id="IPR050835">
    <property type="entry name" value="ABC_transporter_sub-D"/>
</dbReference>
<keyword evidence="3 9" id="KW-0812">Transmembrane</keyword>
<dbReference type="EMBL" id="DF237124">
    <property type="protein sequence ID" value="GAQ84085.1"/>
    <property type="molecule type" value="Genomic_DNA"/>
</dbReference>
<feature type="transmembrane region" description="Helical" evidence="9">
    <location>
        <begin position="14"/>
        <end position="32"/>
    </location>
</feature>
<dbReference type="Proteomes" id="UP000054558">
    <property type="component" value="Unassembled WGS sequence"/>
</dbReference>
<protein>
    <submittedName>
        <fullName evidence="11">ABC Acyl Transporter</fullName>
    </submittedName>
</protein>
<organism evidence="11 12">
    <name type="scientific">Klebsormidium nitens</name>
    <name type="common">Green alga</name>
    <name type="synonym">Ulothrix nitens</name>
    <dbReference type="NCBI Taxonomy" id="105231"/>
    <lineage>
        <taxon>Eukaryota</taxon>
        <taxon>Viridiplantae</taxon>
        <taxon>Streptophyta</taxon>
        <taxon>Klebsormidiophyceae</taxon>
        <taxon>Klebsormidiales</taxon>
        <taxon>Klebsormidiaceae</taxon>
        <taxon>Klebsormidium</taxon>
    </lineage>
</organism>
<keyword evidence="6 9" id="KW-1133">Transmembrane helix</keyword>